<sequence length="69" mass="8420">MDQKQFRVLILRYFLMGKNTTQAKQWFENCYKGTTPTKTIVKWWFVDFKRDRRATDDAERSGRPNETLR</sequence>
<dbReference type="Gene3D" id="1.10.10.1450">
    <property type="match status" value="1"/>
</dbReference>
<accession>A0A834IUD8</accession>
<gene>
    <name evidence="1" type="ORF">GWI33_004619</name>
</gene>
<reference evidence="1" key="1">
    <citation type="submission" date="2020-08" db="EMBL/GenBank/DDBJ databases">
        <title>Genome sequencing and assembly of the red palm weevil Rhynchophorus ferrugineus.</title>
        <authorList>
            <person name="Dias G.B."/>
            <person name="Bergman C.M."/>
            <person name="Manee M."/>
        </authorList>
    </citation>
    <scope>NUCLEOTIDE SEQUENCE</scope>
    <source>
        <strain evidence="1">AA-2017</strain>
        <tissue evidence="1">Whole larva</tissue>
    </source>
</reference>
<keyword evidence="2" id="KW-1185">Reference proteome</keyword>
<organism evidence="1 2">
    <name type="scientific">Rhynchophorus ferrugineus</name>
    <name type="common">Red palm weevil</name>
    <name type="synonym">Curculio ferrugineus</name>
    <dbReference type="NCBI Taxonomy" id="354439"/>
    <lineage>
        <taxon>Eukaryota</taxon>
        <taxon>Metazoa</taxon>
        <taxon>Ecdysozoa</taxon>
        <taxon>Arthropoda</taxon>
        <taxon>Hexapoda</taxon>
        <taxon>Insecta</taxon>
        <taxon>Pterygota</taxon>
        <taxon>Neoptera</taxon>
        <taxon>Endopterygota</taxon>
        <taxon>Coleoptera</taxon>
        <taxon>Polyphaga</taxon>
        <taxon>Cucujiformia</taxon>
        <taxon>Curculionidae</taxon>
        <taxon>Dryophthorinae</taxon>
        <taxon>Rhynchophorus</taxon>
    </lineage>
</organism>
<dbReference type="PANTHER" id="PTHR46060">
    <property type="entry name" value="MARINER MOS1 TRANSPOSASE-LIKE PROTEIN"/>
    <property type="match status" value="1"/>
</dbReference>
<dbReference type="InterPro" id="IPR052709">
    <property type="entry name" value="Transposase-MT_Hybrid"/>
</dbReference>
<comment type="caution">
    <text evidence="1">The sequence shown here is derived from an EMBL/GenBank/DDBJ whole genome shotgun (WGS) entry which is preliminary data.</text>
</comment>
<proteinExistence type="predicted"/>
<name>A0A834IUD8_RHYFE</name>
<evidence type="ECO:0008006" key="3">
    <source>
        <dbReference type="Google" id="ProtNLM"/>
    </source>
</evidence>
<evidence type="ECO:0000313" key="1">
    <source>
        <dbReference type="EMBL" id="KAF7286579.1"/>
    </source>
</evidence>
<dbReference type="PANTHER" id="PTHR46060:SF1">
    <property type="entry name" value="MARINER MOS1 TRANSPOSASE-LIKE PROTEIN"/>
    <property type="match status" value="1"/>
</dbReference>
<protein>
    <recommendedName>
        <fullName evidence="3">Mos1 transposase HTH domain-containing protein</fullName>
    </recommendedName>
</protein>
<evidence type="ECO:0000313" key="2">
    <source>
        <dbReference type="Proteomes" id="UP000625711"/>
    </source>
</evidence>
<dbReference type="OrthoDB" id="6118231at2759"/>
<dbReference type="AlphaFoldDB" id="A0A834IUD8"/>
<dbReference type="EMBL" id="JAACXV010000023">
    <property type="protein sequence ID" value="KAF7286579.1"/>
    <property type="molecule type" value="Genomic_DNA"/>
</dbReference>
<dbReference type="Proteomes" id="UP000625711">
    <property type="component" value="Unassembled WGS sequence"/>
</dbReference>